<feature type="domain" description="Response regulatory" evidence="2">
    <location>
        <begin position="6"/>
        <end position="134"/>
    </location>
</feature>
<evidence type="ECO:0000259" key="2">
    <source>
        <dbReference type="PROSITE" id="PS50110"/>
    </source>
</evidence>
<reference evidence="3 4" key="1">
    <citation type="journal article" date="2011" name="J. Bacteriol.">
        <title>Genome sequence of 'Pedosphaera parvula' Ellin514, an aerobic Verrucomicrobial isolate from pasture soil.</title>
        <authorList>
            <person name="Kant R."/>
            <person name="van Passel M.W."/>
            <person name="Sangwan P."/>
            <person name="Palva A."/>
            <person name="Lucas S."/>
            <person name="Copeland A."/>
            <person name="Lapidus A."/>
            <person name="Glavina Del Rio T."/>
            <person name="Dalin E."/>
            <person name="Tice H."/>
            <person name="Bruce D."/>
            <person name="Goodwin L."/>
            <person name="Pitluck S."/>
            <person name="Chertkov O."/>
            <person name="Larimer F.W."/>
            <person name="Land M.L."/>
            <person name="Hauser L."/>
            <person name="Brettin T.S."/>
            <person name="Detter J.C."/>
            <person name="Han S."/>
            <person name="de Vos W.M."/>
            <person name="Janssen P.H."/>
            <person name="Smidt H."/>
        </authorList>
    </citation>
    <scope>NUCLEOTIDE SEQUENCE [LARGE SCALE GENOMIC DNA]</scope>
    <source>
        <strain evidence="3 4">Ellin514</strain>
    </source>
</reference>
<dbReference type="GO" id="GO:0000160">
    <property type="term" value="P:phosphorelay signal transduction system"/>
    <property type="evidence" value="ECO:0007669"/>
    <property type="project" value="InterPro"/>
</dbReference>
<dbReference type="PROSITE" id="PS50110">
    <property type="entry name" value="RESPONSE_REGULATORY"/>
    <property type="match status" value="1"/>
</dbReference>
<dbReference type="PANTHER" id="PTHR44520">
    <property type="entry name" value="RESPONSE REGULATOR RCP1-RELATED"/>
    <property type="match status" value="1"/>
</dbReference>
<organism evidence="3 4">
    <name type="scientific">Pedosphaera parvula (strain Ellin514)</name>
    <dbReference type="NCBI Taxonomy" id="320771"/>
    <lineage>
        <taxon>Bacteria</taxon>
        <taxon>Pseudomonadati</taxon>
        <taxon>Verrucomicrobiota</taxon>
        <taxon>Pedosphaerae</taxon>
        <taxon>Pedosphaerales</taxon>
        <taxon>Pedosphaeraceae</taxon>
        <taxon>Pedosphaera</taxon>
    </lineage>
</organism>
<dbReference type="Pfam" id="PF00072">
    <property type="entry name" value="Response_reg"/>
    <property type="match status" value="1"/>
</dbReference>
<evidence type="ECO:0000256" key="1">
    <source>
        <dbReference type="PROSITE-ProRule" id="PRU00169"/>
    </source>
</evidence>
<dbReference type="SMART" id="SM00448">
    <property type="entry name" value="REC"/>
    <property type="match status" value="1"/>
</dbReference>
<feature type="modified residue" description="4-aspartylphosphate" evidence="1">
    <location>
        <position position="67"/>
    </location>
</feature>
<dbReference type="Proteomes" id="UP000003688">
    <property type="component" value="Unassembled WGS sequence"/>
</dbReference>
<protein>
    <submittedName>
        <fullName evidence="3">Response regulator receiver protein</fullName>
    </submittedName>
</protein>
<dbReference type="SUPFAM" id="SSF52172">
    <property type="entry name" value="CheY-like"/>
    <property type="match status" value="1"/>
</dbReference>
<proteinExistence type="predicted"/>
<comment type="caution">
    <text evidence="3">The sequence shown here is derived from an EMBL/GenBank/DDBJ whole genome shotgun (WGS) entry which is preliminary data.</text>
</comment>
<dbReference type="AlphaFoldDB" id="B9XB95"/>
<keyword evidence="1" id="KW-0597">Phosphoprotein</keyword>
<evidence type="ECO:0000313" key="3">
    <source>
        <dbReference type="EMBL" id="EEF62780.1"/>
    </source>
</evidence>
<evidence type="ECO:0000313" key="4">
    <source>
        <dbReference type="Proteomes" id="UP000003688"/>
    </source>
</evidence>
<dbReference type="InterPro" id="IPR052893">
    <property type="entry name" value="TCS_response_regulator"/>
</dbReference>
<dbReference type="InterPro" id="IPR011006">
    <property type="entry name" value="CheY-like_superfamily"/>
</dbReference>
<accession>B9XB95</accession>
<dbReference type="EMBL" id="ABOX02000003">
    <property type="protein sequence ID" value="EEF62780.1"/>
    <property type="molecule type" value="Genomic_DNA"/>
</dbReference>
<gene>
    <name evidence="3" type="ORF">Cflav_PD5415</name>
</gene>
<dbReference type="Gene3D" id="3.40.50.2300">
    <property type="match status" value="1"/>
</dbReference>
<dbReference type="PANTHER" id="PTHR44520:SF1">
    <property type="entry name" value="TWO-COMPONENT SYSTEM REGULATORY PROTEIN"/>
    <property type="match status" value="1"/>
</dbReference>
<dbReference type="STRING" id="320771.Cflav_PD5415"/>
<dbReference type="InterPro" id="IPR001789">
    <property type="entry name" value="Sig_transdc_resp-reg_receiver"/>
</dbReference>
<sequence length="181" mass="20308">MQMQPTILLVEDNAEDYLLFKQAIARVYPQAGLHLAPDFPTALHYLYGSGPYRDRELFPFPSCVFVDLTLPAIPGKALVKWIREQKEFKKLLIVVLTGSRDGKDIAELYRLGANSFISKSGDVEEMAKTLRDMNSFWVAHNLIADFSASVPNPGKPSADTRGASFFYIKPDWPDFEPPATP</sequence>
<keyword evidence="4" id="KW-1185">Reference proteome</keyword>
<name>B9XB95_PEDPL</name>